<dbReference type="InterPro" id="IPR011050">
    <property type="entry name" value="Pectin_lyase_fold/virulence"/>
</dbReference>
<feature type="domain" description="Rhamnogalacturonase A/B/Epimerase-like pectate lyase" evidence="2">
    <location>
        <begin position="11"/>
        <end position="131"/>
    </location>
</feature>
<dbReference type="OrthoDB" id="327402at2157"/>
<evidence type="ECO:0000259" key="2">
    <source>
        <dbReference type="Pfam" id="PF12708"/>
    </source>
</evidence>
<dbReference type="EMBL" id="WUUT01000007">
    <property type="protein sequence ID" value="MXR52996.1"/>
    <property type="molecule type" value="Genomic_DNA"/>
</dbReference>
<feature type="compositionally biased region" description="Low complexity" evidence="1">
    <location>
        <begin position="421"/>
        <end position="436"/>
    </location>
</feature>
<evidence type="ECO:0000313" key="3">
    <source>
        <dbReference type="EMBL" id="MXR52996.1"/>
    </source>
</evidence>
<evidence type="ECO:0000313" key="4">
    <source>
        <dbReference type="Proteomes" id="UP000466535"/>
    </source>
</evidence>
<dbReference type="InterPro" id="IPR024535">
    <property type="entry name" value="RHGA/B-epi-like_pectate_lyase"/>
</dbReference>
<gene>
    <name evidence="3" type="ORF">GRX03_15460</name>
</gene>
<feature type="compositionally biased region" description="Polar residues" evidence="1">
    <location>
        <begin position="629"/>
        <end position="647"/>
    </location>
</feature>
<feature type="region of interest" description="Disordered" evidence="1">
    <location>
        <begin position="624"/>
        <end position="647"/>
    </location>
</feature>
<dbReference type="Pfam" id="PF12708">
    <property type="entry name" value="Pect-lyase_RHGA_epim"/>
    <property type="match status" value="1"/>
</dbReference>
<dbReference type="InterPro" id="IPR013783">
    <property type="entry name" value="Ig-like_fold"/>
</dbReference>
<protein>
    <recommendedName>
        <fullName evidence="2">Rhamnogalacturonase A/B/Epimerase-like pectate lyase domain-containing protein</fullName>
    </recommendedName>
</protein>
<dbReference type="SUPFAM" id="SSF51126">
    <property type="entry name" value="Pectin lyase-like"/>
    <property type="match status" value="1"/>
</dbReference>
<dbReference type="Pfam" id="PF17957">
    <property type="entry name" value="Big_7"/>
    <property type="match status" value="1"/>
</dbReference>
<dbReference type="RefSeq" id="WP_159765205.1">
    <property type="nucleotide sequence ID" value="NZ_WUUT01000007.1"/>
</dbReference>
<dbReference type="AlphaFoldDB" id="A0A6B0T9S6"/>
<feature type="region of interest" description="Disordered" evidence="1">
    <location>
        <begin position="398"/>
        <end position="442"/>
    </location>
</feature>
<dbReference type="InterPro" id="IPR012334">
    <property type="entry name" value="Pectin_lyas_fold"/>
</dbReference>
<name>A0A6B0T9S6_9EURY</name>
<keyword evidence="4" id="KW-1185">Reference proteome</keyword>
<reference evidence="3 4" key="1">
    <citation type="submission" date="2019-12" db="EMBL/GenBank/DDBJ databases">
        <title>Isolation and characterization of three novel carbon monoxide-oxidizing members of Halobacteria from salione crusts and soils.</title>
        <authorList>
            <person name="Myers M.R."/>
            <person name="King G.M."/>
        </authorList>
    </citation>
    <scope>NUCLEOTIDE SEQUENCE [LARGE SCALE GENOMIC DNA]</scope>
    <source>
        <strain evidence="3 4">WSH3</strain>
    </source>
</reference>
<evidence type="ECO:0000256" key="1">
    <source>
        <dbReference type="SAM" id="MobiDB-lite"/>
    </source>
</evidence>
<proteinExistence type="predicted"/>
<comment type="caution">
    <text evidence="3">The sequence shown here is derived from an EMBL/GenBank/DDBJ whole genome shotgun (WGS) entry which is preliminary data.</text>
</comment>
<sequence length="921" mass="98160">MAVLDVTESPYNAAGDGSTDDRAAIQQAIDDATDGDTVYLPANTYALEEWDDDPHWGSVLYIGANKEGVSFTILGDGPETVLKFTDGNTGKYTPALLSVNPGEADDGKLDVDVKNLVLDGNHRDGGVDPGRGIDIHQEFTSSGVKKVTTGHDIYFEDIEIRDTTSAAFQMRSGTDDELVGCDRVHAKRLTIDTTARHHGLSIQSATNPENEADIVNTFESLRILNIGGSDTTPGNGLNINGTALFKDVYVENAHQGSKVSNGGIHPVIRNAHFYGHKNINPSVIRETVKGDRGDWSLTLDSIKIAQADTPAMRLAGGGGGTAQVNMTDVSCIACDQSGESGYTIGITDDQNVTADSIHVEETQNNGIAVWGWSGNTAQSDVVTHRNVGGSVVDSSFDAGSVSESGAPGLSVPQKSDVGAFTGSEETTDGSSTTDSGVFTEWTPRYNSTKNDWTIRSGSEYDGEAALVFTDDDGERTRQALSWDQAGTQADAEVLDKFRIPEFYSGNGGYHARIYLRGSNTASGHNGYWIQAEETNGGSFRLGKHVGGSLETLAQFGNLDTGTFYYRRFRADGDRLRAKVWEAGTQEPDSWDVDVTDGDLSEGWVGVGSFDPDAVEFDRFSVATDGGTAQAGTPDSKPSVSIASPSDGATVTGTSSVAIAASDPDDSDPTVEYRIDDGSWTAASYNSESGYYEATWDSTTVQDGSHTISARAVDSWGNAATASIGVTVDNAIEIATVGSDSVTDSSVRVIGEVIDLGTADSLSVGFEFRPSGADSWQRTPAQTVSDAGEFSTELADLQPETTYEFRAVVENPERIAGDVLTVQTKQRQIDGPQIDQFEATNKSESGWTRYDVDYTVSKGTNPLDTVVTELLLNGRTVRADSTVVTGETASYTHIMRVRGAVDEVRVIVTDTENRVASKSKDL</sequence>
<organism evidence="3 4">
    <name type="scientific">Halovenus carboxidivorans</name>
    <dbReference type="NCBI Taxonomy" id="2692199"/>
    <lineage>
        <taxon>Archaea</taxon>
        <taxon>Methanobacteriati</taxon>
        <taxon>Methanobacteriota</taxon>
        <taxon>Stenosarchaea group</taxon>
        <taxon>Halobacteria</taxon>
        <taxon>Halobacteriales</taxon>
        <taxon>Haloarculaceae</taxon>
        <taxon>Halovenus</taxon>
    </lineage>
</organism>
<dbReference type="Proteomes" id="UP000466535">
    <property type="component" value="Unassembled WGS sequence"/>
</dbReference>
<accession>A0A6B0T9S6</accession>
<dbReference type="Gene3D" id="2.60.40.10">
    <property type="entry name" value="Immunoglobulins"/>
    <property type="match status" value="1"/>
</dbReference>
<dbReference type="Gene3D" id="2.160.20.10">
    <property type="entry name" value="Single-stranded right-handed beta-helix, Pectin lyase-like"/>
    <property type="match status" value="1"/>
</dbReference>